<organism evidence="2 4">
    <name type="scientific">Peronospora matthiolae</name>
    <dbReference type="NCBI Taxonomy" id="2874970"/>
    <lineage>
        <taxon>Eukaryota</taxon>
        <taxon>Sar</taxon>
        <taxon>Stramenopiles</taxon>
        <taxon>Oomycota</taxon>
        <taxon>Peronosporomycetes</taxon>
        <taxon>Peronosporales</taxon>
        <taxon>Peronosporaceae</taxon>
        <taxon>Peronospora</taxon>
    </lineage>
</organism>
<protein>
    <submittedName>
        <fullName evidence="2">Uncharacterized protein</fullName>
    </submittedName>
</protein>
<evidence type="ECO:0000313" key="4">
    <source>
        <dbReference type="Proteomes" id="UP001162060"/>
    </source>
</evidence>
<dbReference type="EMBL" id="CAKLBY020000286">
    <property type="protein sequence ID" value="CAK7943012.1"/>
    <property type="molecule type" value="Genomic_DNA"/>
</dbReference>
<keyword evidence="1" id="KW-1133">Transmembrane helix</keyword>
<comment type="caution">
    <text evidence="2">The sequence shown here is derived from an EMBL/GenBank/DDBJ whole genome shotgun (WGS) entry which is preliminary data.</text>
</comment>
<dbReference type="AlphaFoldDB" id="A0AAV1V9W5"/>
<keyword evidence="1" id="KW-0812">Transmembrane</keyword>
<sequence length="86" mass="9457">MKQGCTNGDCIDPSVVCDVCATAKQVRKTFNSNEADTAARKSHREDSVVCSDVLGPVSQASKSGYRYVVTFVMMKSLFVMVYPLRK</sequence>
<evidence type="ECO:0000313" key="3">
    <source>
        <dbReference type="EMBL" id="CAK7943014.1"/>
    </source>
</evidence>
<accession>A0AAV1V9W5</accession>
<evidence type="ECO:0000256" key="1">
    <source>
        <dbReference type="SAM" id="Phobius"/>
    </source>
</evidence>
<name>A0AAV1V9W5_9STRA</name>
<evidence type="ECO:0000313" key="2">
    <source>
        <dbReference type="EMBL" id="CAK7943012.1"/>
    </source>
</evidence>
<dbReference type="InterPro" id="IPR039537">
    <property type="entry name" value="Retrotran_Ty1/copia-like"/>
</dbReference>
<feature type="transmembrane region" description="Helical" evidence="1">
    <location>
        <begin position="64"/>
        <end position="84"/>
    </location>
</feature>
<gene>
    <name evidence="2" type="ORF">PM001_LOCUS28162</name>
    <name evidence="3" type="ORF">PM001_LOCUS28164</name>
</gene>
<dbReference type="EMBL" id="CAKLBY020000286">
    <property type="protein sequence ID" value="CAK7943014.1"/>
    <property type="molecule type" value="Genomic_DNA"/>
</dbReference>
<keyword evidence="1" id="KW-0472">Membrane</keyword>
<dbReference type="Proteomes" id="UP001162060">
    <property type="component" value="Unassembled WGS sequence"/>
</dbReference>
<dbReference type="PANTHER" id="PTHR42648:SF28">
    <property type="entry name" value="TRANSPOSON-ENCODED PROTEIN WITH RIBONUCLEASE H-LIKE AND RETROVIRUS ZINC FINGER-LIKE DOMAINS"/>
    <property type="match status" value="1"/>
</dbReference>
<reference evidence="2" key="1">
    <citation type="submission" date="2024-01" db="EMBL/GenBank/DDBJ databases">
        <authorList>
            <person name="Webb A."/>
        </authorList>
    </citation>
    <scope>NUCLEOTIDE SEQUENCE</scope>
    <source>
        <strain evidence="2">Pm1</strain>
    </source>
</reference>
<proteinExistence type="predicted"/>
<dbReference type="PANTHER" id="PTHR42648">
    <property type="entry name" value="TRANSPOSASE, PUTATIVE-RELATED"/>
    <property type="match status" value="1"/>
</dbReference>